<feature type="transmembrane region" description="Helical" evidence="9">
    <location>
        <begin position="88"/>
        <end position="106"/>
    </location>
</feature>
<dbReference type="PANTHER" id="PTHR11058">
    <property type="entry name" value="NADH-UBIQUINONE OXIDOREDUCTASE CHAIN 3"/>
    <property type="match status" value="1"/>
</dbReference>
<dbReference type="EC" id="7.1.1.2" evidence="9"/>
<evidence type="ECO:0000256" key="5">
    <source>
        <dbReference type="ARBA" id="ARBA00022692"/>
    </source>
</evidence>
<accession>A0A286KAU7</accession>
<dbReference type="AlphaFoldDB" id="A0A286KAU7"/>
<keyword evidence="9" id="KW-1278">Translocase</keyword>
<keyword evidence="9" id="KW-0679">Respiratory chain</keyword>
<evidence type="ECO:0000256" key="6">
    <source>
        <dbReference type="ARBA" id="ARBA00022989"/>
    </source>
</evidence>
<evidence type="ECO:0000256" key="3">
    <source>
        <dbReference type="ARBA" id="ARBA00021007"/>
    </source>
</evidence>
<protein>
    <recommendedName>
        <fullName evidence="3 9">NADH-ubiquinone oxidoreductase chain 3</fullName>
        <ecNumber evidence="9">7.1.1.2</ecNumber>
    </recommendedName>
</protein>
<keyword evidence="9" id="KW-0520">NAD</keyword>
<keyword evidence="4 9" id="KW-0813">Transport</keyword>
<dbReference type="GO" id="GO:0031966">
    <property type="term" value="C:mitochondrial membrane"/>
    <property type="evidence" value="ECO:0007669"/>
    <property type="project" value="UniProtKB-SubCell"/>
</dbReference>
<dbReference type="InterPro" id="IPR038430">
    <property type="entry name" value="NDAH_ubi_oxred_su3_sf"/>
</dbReference>
<comment type="function">
    <text evidence="9">Core subunit of the mitochondrial membrane respiratory chain NADH dehydrogenase (Complex I) which catalyzes electron transfer from NADH through the respiratory chain, using ubiquinone as an electron acceptor. Essential for the catalytic activity of complex I.</text>
</comment>
<sequence length="118" mass="13241">MTNMIISTSVAIIVPIIVFSAAWILASRPSQTTREKTSPFECGFDPNHSARIPFSMRFFLLAIIFIVFDIEIVLLIPLPLIFMITNSSTLLLGSSMFLLILLIGLIHEWNQGSLNWSD</sequence>
<organism evidence="10">
    <name type="scientific">Enchytraeus albidus</name>
    <dbReference type="NCBI Taxonomy" id="6390"/>
    <lineage>
        <taxon>Eukaryota</taxon>
        <taxon>Metazoa</taxon>
        <taxon>Spiralia</taxon>
        <taxon>Lophotrochozoa</taxon>
        <taxon>Annelida</taxon>
        <taxon>Clitellata</taxon>
        <taxon>Oligochaeta</taxon>
        <taxon>Enchytraeida</taxon>
        <taxon>Enchytraeidae</taxon>
        <taxon>Enchytraeus</taxon>
    </lineage>
</organism>
<keyword evidence="9" id="KW-0830">Ubiquinone</keyword>
<dbReference type="GO" id="GO:0008137">
    <property type="term" value="F:NADH dehydrogenase (ubiquinone) activity"/>
    <property type="evidence" value="ECO:0007669"/>
    <property type="project" value="UniProtKB-UniRule"/>
</dbReference>
<keyword evidence="5 9" id="KW-0812">Transmembrane</keyword>
<evidence type="ECO:0000256" key="8">
    <source>
        <dbReference type="ARBA" id="ARBA00049551"/>
    </source>
</evidence>
<evidence type="ECO:0000256" key="1">
    <source>
        <dbReference type="ARBA" id="ARBA00004370"/>
    </source>
</evidence>
<dbReference type="PANTHER" id="PTHR11058:SF9">
    <property type="entry name" value="NADH-UBIQUINONE OXIDOREDUCTASE CHAIN 3"/>
    <property type="match status" value="1"/>
</dbReference>
<keyword evidence="9 10" id="KW-0496">Mitochondrion</keyword>
<evidence type="ECO:0000256" key="9">
    <source>
        <dbReference type="RuleBase" id="RU003640"/>
    </source>
</evidence>
<dbReference type="Gene3D" id="1.20.58.1610">
    <property type="entry name" value="NADH:ubiquinone/plastoquinone oxidoreductase, chain 3"/>
    <property type="match status" value="1"/>
</dbReference>
<reference evidence="10" key="1">
    <citation type="journal article" date="2017" name="Proc. R. Soc. B">
        <title>Punctuated invasion of water, ice, snow and terrestrial ecozones by segmented worms (Oligochaeta: Enchytraeidae: Mesenchytraeus).</title>
        <authorList>
            <person name="Lang S.A."/>
            <person name="Saglam N."/>
            <person name="Kawash J."/>
            <person name="Shain D.H."/>
        </authorList>
    </citation>
    <scope>NUCLEOTIDE SEQUENCE</scope>
</reference>
<name>A0A286KAU7_9ANNE</name>
<dbReference type="GO" id="GO:0030964">
    <property type="term" value="C:NADH dehydrogenase complex"/>
    <property type="evidence" value="ECO:0007669"/>
    <property type="project" value="TreeGrafter"/>
</dbReference>
<keyword evidence="7 9" id="KW-0472">Membrane</keyword>
<keyword evidence="6 9" id="KW-1133">Transmembrane helix</keyword>
<evidence type="ECO:0000256" key="4">
    <source>
        <dbReference type="ARBA" id="ARBA00022448"/>
    </source>
</evidence>
<keyword evidence="9" id="KW-0249">Electron transport</keyword>
<feature type="transmembrane region" description="Helical" evidence="9">
    <location>
        <begin position="58"/>
        <end position="82"/>
    </location>
</feature>
<comment type="catalytic activity">
    <reaction evidence="8 9">
        <text>a ubiquinone + NADH + 5 H(+)(in) = a ubiquinol + NAD(+) + 4 H(+)(out)</text>
        <dbReference type="Rhea" id="RHEA:29091"/>
        <dbReference type="Rhea" id="RHEA-COMP:9565"/>
        <dbReference type="Rhea" id="RHEA-COMP:9566"/>
        <dbReference type="ChEBI" id="CHEBI:15378"/>
        <dbReference type="ChEBI" id="CHEBI:16389"/>
        <dbReference type="ChEBI" id="CHEBI:17976"/>
        <dbReference type="ChEBI" id="CHEBI:57540"/>
        <dbReference type="ChEBI" id="CHEBI:57945"/>
        <dbReference type="EC" id="7.1.1.2"/>
    </reaction>
</comment>
<dbReference type="InterPro" id="IPR000440">
    <property type="entry name" value="NADH_UbQ/plastoQ_OxRdtase_su3"/>
</dbReference>
<geneLocation type="mitochondrion" evidence="10"/>
<feature type="transmembrane region" description="Helical" evidence="9">
    <location>
        <begin position="6"/>
        <end position="26"/>
    </location>
</feature>
<evidence type="ECO:0000256" key="2">
    <source>
        <dbReference type="ARBA" id="ARBA00008472"/>
    </source>
</evidence>
<comment type="similarity">
    <text evidence="2 9">Belongs to the complex I subunit 3 family.</text>
</comment>
<comment type="subcellular location">
    <subcellularLocation>
        <location evidence="1">Membrane</location>
    </subcellularLocation>
    <subcellularLocation>
        <location evidence="9">Mitochondrion membrane</location>
        <topology evidence="9">Multi-pass membrane protein</topology>
    </subcellularLocation>
</comment>
<evidence type="ECO:0000256" key="7">
    <source>
        <dbReference type="ARBA" id="ARBA00023136"/>
    </source>
</evidence>
<proteinExistence type="inferred from homology"/>
<evidence type="ECO:0000313" key="10">
    <source>
        <dbReference type="EMBL" id="AOR07182.1"/>
    </source>
</evidence>
<dbReference type="Pfam" id="PF00507">
    <property type="entry name" value="Oxidored_q4"/>
    <property type="match status" value="1"/>
</dbReference>
<dbReference type="EMBL" id="KU728885">
    <property type="protein sequence ID" value="AOR07182.1"/>
    <property type="molecule type" value="Genomic_DNA"/>
</dbReference>
<gene>
    <name evidence="10" type="primary">ND3</name>
</gene>